<keyword evidence="15" id="KW-0175">Coiled coil</keyword>
<dbReference type="InterPro" id="IPR042103">
    <property type="entry name" value="SerRS_1_N_sf"/>
</dbReference>
<dbReference type="OrthoDB" id="9804647at2"/>
<feature type="binding site" evidence="13">
    <location>
        <position position="382"/>
    </location>
    <ligand>
        <name>L-serine</name>
        <dbReference type="ChEBI" id="CHEBI:33384"/>
    </ligand>
</feature>
<organism evidence="17 18">
    <name type="scientific">Chlamydia poikilotherma</name>
    <dbReference type="NCBI Taxonomy" id="1967783"/>
    <lineage>
        <taxon>Bacteria</taxon>
        <taxon>Pseudomonadati</taxon>
        <taxon>Chlamydiota</taxon>
        <taxon>Chlamydiia</taxon>
        <taxon>Chlamydiales</taxon>
        <taxon>Chlamydiaceae</taxon>
        <taxon>Chlamydia/Chlamydophila group</taxon>
        <taxon>Chlamydia</taxon>
    </lineage>
</organism>
<dbReference type="PRINTS" id="PR00981">
    <property type="entry name" value="TRNASYNTHSER"/>
</dbReference>
<protein>
    <recommendedName>
        <fullName evidence="12">Serine--tRNA ligase</fullName>
        <ecNumber evidence="12">6.1.1.11</ecNumber>
    </recommendedName>
    <alternativeName>
        <fullName evidence="12">Seryl-tRNA synthetase</fullName>
        <shortName evidence="12">SerRS</shortName>
    </alternativeName>
    <alternativeName>
        <fullName evidence="12">Seryl-tRNA(Ser/Sec) synthetase</fullName>
    </alternativeName>
</protein>
<dbReference type="SUPFAM" id="SSF55681">
    <property type="entry name" value="Class II aaRS and biotin synthetases"/>
    <property type="match status" value="1"/>
</dbReference>
<name>A0A3B0PWZ2_9CHLA</name>
<evidence type="ECO:0000256" key="7">
    <source>
        <dbReference type="ARBA" id="ARBA00022840"/>
    </source>
</evidence>
<dbReference type="HAMAP" id="MF_00176">
    <property type="entry name" value="Ser_tRNA_synth_type1"/>
    <property type="match status" value="1"/>
</dbReference>
<keyword evidence="18" id="KW-1185">Reference proteome</keyword>
<dbReference type="InterPro" id="IPR002317">
    <property type="entry name" value="Ser-tRNA-ligase_type_1"/>
</dbReference>
<evidence type="ECO:0000256" key="12">
    <source>
        <dbReference type="HAMAP-Rule" id="MF_00176"/>
    </source>
</evidence>
<comment type="catalytic activity">
    <reaction evidence="11 12">
        <text>tRNA(Ser) + L-serine + ATP = L-seryl-tRNA(Ser) + AMP + diphosphate + H(+)</text>
        <dbReference type="Rhea" id="RHEA:12292"/>
        <dbReference type="Rhea" id="RHEA-COMP:9669"/>
        <dbReference type="Rhea" id="RHEA-COMP:9703"/>
        <dbReference type="ChEBI" id="CHEBI:15378"/>
        <dbReference type="ChEBI" id="CHEBI:30616"/>
        <dbReference type="ChEBI" id="CHEBI:33019"/>
        <dbReference type="ChEBI" id="CHEBI:33384"/>
        <dbReference type="ChEBI" id="CHEBI:78442"/>
        <dbReference type="ChEBI" id="CHEBI:78533"/>
        <dbReference type="ChEBI" id="CHEBI:456215"/>
        <dbReference type="EC" id="6.1.1.11"/>
    </reaction>
</comment>
<keyword evidence="7 12" id="KW-0067">ATP-binding</keyword>
<dbReference type="InterPro" id="IPR002314">
    <property type="entry name" value="aa-tRNA-synt_IIb"/>
</dbReference>
<dbReference type="PIRSF" id="PIRSF001529">
    <property type="entry name" value="Ser-tRNA-synth_IIa"/>
    <property type="match status" value="1"/>
</dbReference>
<comment type="subunit">
    <text evidence="12">Homodimer. The tRNA molecule binds across the dimer.</text>
</comment>
<evidence type="ECO:0000259" key="16">
    <source>
        <dbReference type="PROSITE" id="PS50862"/>
    </source>
</evidence>
<gene>
    <name evidence="12 17" type="primary">serS</name>
    <name evidence="17" type="ORF">C834K_0924</name>
</gene>
<dbReference type="AlphaFoldDB" id="A0A3B0PWZ2"/>
<evidence type="ECO:0000256" key="8">
    <source>
        <dbReference type="ARBA" id="ARBA00022917"/>
    </source>
</evidence>
<feature type="binding site" evidence="12 14">
    <location>
        <begin position="262"/>
        <end position="264"/>
    </location>
    <ligand>
        <name>ATP</name>
        <dbReference type="ChEBI" id="CHEBI:30616"/>
    </ligand>
</feature>
<keyword evidence="4 12" id="KW-0963">Cytoplasm</keyword>
<feature type="binding site" evidence="13">
    <location>
        <position position="262"/>
    </location>
    <ligand>
        <name>L-serine</name>
        <dbReference type="ChEBI" id="CHEBI:33384"/>
    </ligand>
</feature>
<reference evidence="18" key="1">
    <citation type="submission" date="2017-11" db="EMBL/GenBank/DDBJ databases">
        <authorList>
            <person name="Seth-Smith MB H."/>
        </authorList>
    </citation>
    <scope>NUCLEOTIDE SEQUENCE [LARGE SCALE GENOMIC DNA]</scope>
</reference>
<dbReference type="InterPro" id="IPR010978">
    <property type="entry name" value="tRNA-bd_arm"/>
</dbReference>
<feature type="binding site" evidence="14">
    <location>
        <begin position="278"/>
        <end position="281"/>
    </location>
    <ligand>
        <name>ATP</name>
        <dbReference type="ChEBI" id="CHEBI:30616"/>
    </ligand>
</feature>
<comment type="domain">
    <text evidence="12">Consists of two distinct domains, a catalytic core and a N-terminal extension that is involved in tRNA binding.</text>
</comment>
<dbReference type="PANTHER" id="PTHR43697">
    <property type="entry name" value="SERYL-TRNA SYNTHETASE"/>
    <property type="match status" value="1"/>
</dbReference>
<dbReference type="InterPro" id="IPR045864">
    <property type="entry name" value="aa-tRNA-synth_II/BPL/LPL"/>
</dbReference>
<dbReference type="GO" id="GO:0016260">
    <property type="term" value="P:selenocysteine biosynthetic process"/>
    <property type="evidence" value="ECO:0007669"/>
    <property type="project" value="UniProtKB-UniRule"/>
</dbReference>
<dbReference type="NCBIfam" id="TIGR00414">
    <property type="entry name" value="serS"/>
    <property type="match status" value="1"/>
</dbReference>
<comment type="subcellular location">
    <subcellularLocation>
        <location evidence="1 12">Cytoplasm</location>
    </subcellularLocation>
</comment>
<dbReference type="CDD" id="cd00770">
    <property type="entry name" value="SerRS_core"/>
    <property type="match status" value="1"/>
</dbReference>
<evidence type="ECO:0000256" key="14">
    <source>
        <dbReference type="PIRSR" id="PIRSR001529-2"/>
    </source>
</evidence>
<comment type="pathway">
    <text evidence="2 12">Aminoacyl-tRNA biosynthesis; selenocysteinyl-tRNA(Sec) biosynthesis; L-seryl-tRNA(Sec) from L-serine and tRNA(Sec): step 1/1.</text>
</comment>
<dbReference type="Pfam" id="PF00587">
    <property type="entry name" value="tRNA-synt_2b"/>
    <property type="match status" value="1"/>
</dbReference>
<keyword evidence="6 12" id="KW-0547">Nucleotide-binding</keyword>
<dbReference type="Gene3D" id="3.30.930.10">
    <property type="entry name" value="Bira Bifunctional Protein, Domain 2"/>
    <property type="match status" value="1"/>
</dbReference>
<evidence type="ECO:0000256" key="5">
    <source>
        <dbReference type="ARBA" id="ARBA00022598"/>
    </source>
</evidence>
<dbReference type="InterPro" id="IPR015866">
    <property type="entry name" value="Ser-tRNA-synth_1_N"/>
</dbReference>
<feature type="binding site" evidence="12 14">
    <location>
        <begin position="349"/>
        <end position="352"/>
    </location>
    <ligand>
        <name>ATP</name>
        <dbReference type="ChEBI" id="CHEBI:30616"/>
    </ligand>
</feature>
<dbReference type="GO" id="GO:0005737">
    <property type="term" value="C:cytoplasm"/>
    <property type="evidence" value="ECO:0007669"/>
    <property type="project" value="UniProtKB-SubCell"/>
</dbReference>
<dbReference type="RefSeq" id="WP_117274637.1">
    <property type="nucleotide sequence ID" value="NZ_LS992154.1"/>
</dbReference>
<dbReference type="InterPro" id="IPR006195">
    <property type="entry name" value="aa-tRNA-synth_II"/>
</dbReference>
<dbReference type="Proteomes" id="UP000258476">
    <property type="component" value="Chromosome"/>
</dbReference>
<evidence type="ECO:0000256" key="15">
    <source>
        <dbReference type="SAM" id="Coils"/>
    </source>
</evidence>
<dbReference type="GO" id="GO:0004828">
    <property type="term" value="F:serine-tRNA ligase activity"/>
    <property type="evidence" value="ECO:0007669"/>
    <property type="project" value="UniProtKB-UniRule"/>
</dbReference>
<feature type="binding site" evidence="12 13">
    <location>
        <position position="285"/>
    </location>
    <ligand>
        <name>L-serine</name>
        <dbReference type="ChEBI" id="CHEBI:33384"/>
    </ligand>
</feature>
<dbReference type="InterPro" id="IPR033729">
    <property type="entry name" value="SerRS_core"/>
</dbReference>
<dbReference type="PANTHER" id="PTHR43697:SF1">
    <property type="entry name" value="SERINE--TRNA LIGASE"/>
    <property type="match status" value="1"/>
</dbReference>
<dbReference type="GO" id="GO:0005524">
    <property type="term" value="F:ATP binding"/>
    <property type="evidence" value="ECO:0007669"/>
    <property type="project" value="UniProtKB-UniRule"/>
</dbReference>
<evidence type="ECO:0000313" key="17">
    <source>
        <dbReference type="EMBL" id="SYX09356.1"/>
    </source>
</evidence>
<evidence type="ECO:0000256" key="3">
    <source>
        <dbReference type="ARBA" id="ARBA00010728"/>
    </source>
</evidence>
<dbReference type="EC" id="6.1.1.11" evidence="12"/>
<sequence length="426" mass="48466">MLDIKLIRKAPEECETRLRRKDPNISLLPILDLDKEVRQLKTDSESLQSQRKLLSTQIHKAKAQDEDVSNMIGEVEKLSQDLEKLEALLEEKNATLQDLLVRLPNYPEEDVPVSPDKSDNQVIKSVGSLPTFSFTPKHHVDLNQKLQILDFKLPAKTSGSGWPAYKNQGVLLEWALLTYLLNKQREHGFQLWLPPLLVKREILFGSGQIPKFDGQYYRVEDGDQSLYLIPTAEVVLNGFHSQEIFNEKDLPIYYAACTPCFRREAGAAGANERGLVRVHQFNKVEMFAFTTPEQADQAYDKMLAVVEDILTELKLPYRLSLLSTGDMSFTASKTIDAEVWLPGQQSYYEVSSISQCTDFQSRRSETRYKDSQGKMHFIHTLNGSGLATPRLFVAILENNQQEDGSVIIPEILRPYLGNQKVLLPQK</sequence>
<keyword evidence="8 12" id="KW-0648">Protein biosynthesis</keyword>
<feature type="coiled-coil region" evidence="15">
    <location>
        <begin position="30"/>
        <end position="102"/>
    </location>
</feature>
<feature type="binding site" evidence="12">
    <location>
        <position position="384"/>
    </location>
    <ligand>
        <name>L-serine</name>
        <dbReference type="ChEBI" id="CHEBI:33384"/>
    </ligand>
</feature>
<evidence type="ECO:0000256" key="10">
    <source>
        <dbReference type="ARBA" id="ARBA00047929"/>
    </source>
</evidence>
<feature type="binding site" evidence="12">
    <location>
        <begin position="231"/>
        <end position="233"/>
    </location>
    <ligand>
        <name>L-serine</name>
        <dbReference type="ChEBI" id="CHEBI:33384"/>
    </ligand>
</feature>
<accession>A0A3B0PWZ2</accession>
<evidence type="ECO:0000256" key="4">
    <source>
        <dbReference type="ARBA" id="ARBA00022490"/>
    </source>
</evidence>
<dbReference type="EMBL" id="LS992154">
    <property type="protein sequence ID" value="SYX09356.1"/>
    <property type="molecule type" value="Genomic_DNA"/>
</dbReference>
<keyword evidence="5 12" id="KW-0436">Ligase</keyword>
<dbReference type="Pfam" id="PF02403">
    <property type="entry name" value="Seryl_tRNA_N"/>
    <property type="match status" value="1"/>
</dbReference>
<proteinExistence type="inferred from homology"/>
<feature type="binding site" evidence="13">
    <location>
        <position position="231"/>
    </location>
    <ligand>
        <name>L-serine</name>
        <dbReference type="ChEBI" id="CHEBI:33384"/>
    </ligand>
</feature>
<dbReference type="UniPathway" id="UPA00906">
    <property type="reaction ID" value="UER00895"/>
</dbReference>
<comment type="catalytic activity">
    <reaction evidence="10 12">
        <text>tRNA(Sec) + L-serine + ATP = L-seryl-tRNA(Sec) + AMP + diphosphate + H(+)</text>
        <dbReference type="Rhea" id="RHEA:42580"/>
        <dbReference type="Rhea" id="RHEA-COMP:9742"/>
        <dbReference type="Rhea" id="RHEA-COMP:10128"/>
        <dbReference type="ChEBI" id="CHEBI:15378"/>
        <dbReference type="ChEBI" id="CHEBI:30616"/>
        <dbReference type="ChEBI" id="CHEBI:33019"/>
        <dbReference type="ChEBI" id="CHEBI:33384"/>
        <dbReference type="ChEBI" id="CHEBI:78442"/>
        <dbReference type="ChEBI" id="CHEBI:78533"/>
        <dbReference type="ChEBI" id="CHEBI:456215"/>
        <dbReference type="EC" id="6.1.1.11"/>
    </reaction>
</comment>
<feature type="binding site" evidence="12">
    <location>
        <position position="278"/>
    </location>
    <ligand>
        <name>ATP</name>
        <dbReference type="ChEBI" id="CHEBI:30616"/>
    </ligand>
</feature>
<evidence type="ECO:0000256" key="2">
    <source>
        <dbReference type="ARBA" id="ARBA00005045"/>
    </source>
</evidence>
<evidence type="ECO:0000256" key="6">
    <source>
        <dbReference type="ARBA" id="ARBA00022741"/>
    </source>
</evidence>
<dbReference type="Gene3D" id="1.10.287.40">
    <property type="entry name" value="Serine-tRNA synthetase, tRNA binding domain"/>
    <property type="match status" value="1"/>
</dbReference>
<dbReference type="KEGG" id="chla:C834K_0924"/>
<feature type="domain" description="Aminoacyl-transfer RNA synthetases class-II family profile" evidence="16">
    <location>
        <begin position="138"/>
        <end position="409"/>
    </location>
</feature>
<dbReference type="SUPFAM" id="SSF46589">
    <property type="entry name" value="tRNA-binding arm"/>
    <property type="match status" value="1"/>
</dbReference>
<evidence type="ECO:0000256" key="9">
    <source>
        <dbReference type="ARBA" id="ARBA00023146"/>
    </source>
</evidence>
<keyword evidence="9 12" id="KW-0030">Aminoacyl-tRNA synthetase</keyword>
<dbReference type="GO" id="GO:0006434">
    <property type="term" value="P:seryl-tRNA aminoacylation"/>
    <property type="evidence" value="ECO:0007669"/>
    <property type="project" value="UniProtKB-UniRule"/>
</dbReference>
<evidence type="ECO:0000256" key="13">
    <source>
        <dbReference type="PIRSR" id="PIRSR001529-1"/>
    </source>
</evidence>
<evidence type="ECO:0000313" key="18">
    <source>
        <dbReference type="Proteomes" id="UP000258476"/>
    </source>
</evidence>
<comment type="function">
    <text evidence="12">Catalyzes the attachment of serine to tRNA(Ser). Is also able to aminoacylate tRNA(Sec) with serine, to form the misacylated tRNA L-seryl-tRNA(Sec), which will be further converted into selenocysteinyl-tRNA(Sec).</text>
</comment>
<dbReference type="PROSITE" id="PS50862">
    <property type="entry name" value="AA_TRNA_LIGASE_II"/>
    <property type="match status" value="1"/>
</dbReference>
<comment type="similarity">
    <text evidence="3 12">Belongs to the class-II aminoacyl-tRNA synthetase family. Type-1 seryl-tRNA synthetase subfamily.</text>
</comment>
<evidence type="ECO:0000256" key="11">
    <source>
        <dbReference type="ARBA" id="ARBA00048823"/>
    </source>
</evidence>
<evidence type="ECO:0000256" key="1">
    <source>
        <dbReference type="ARBA" id="ARBA00004496"/>
    </source>
</evidence>